<organism evidence="1 2">
    <name type="scientific">Ulvibacterium marinum</name>
    <dbReference type="NCBI Taxonomy" id="2419782"/>
    <lineage>
        <taxon>Bacteria</taxon>
        <taxon>Pseudomonadati</taxon>
        <taxon>Bacteroidota</taxon>
        <taxon>Flavobacteriia</taxon>
        <taxon>Flavobacteriales</taxon>
        <taxon>Flavobacteriaceae</taxon>
        <taxon>Ulvibacterium</taxon>
    </lineage>
</organism>
<keyword evidence="1" id="KW-0132">Cell division</keyword>
<protein>
    <submittedName>
        <fullName evidence="1">Cell division protein ZapA</fullName>
    </submittedName>
</protein>
<dbReference type="Proteomes" id="UP000276603">
    <property type="component" value="Unassembled WGS sequence"/>
</dbReference>
<dbReference type="OrthoDB" id="1495773at2"/>
<dbReference type="AlphaFoldDB" id="A0A3B0BTZ4"/>
<gene>
    <name evidence="1" type="ORF">D7Z94_23590</name>
</gene>
<dbReference type="Pfam" id="PF05164">
    <property type="entry name" value="ZapA"/>
    <property type="match status" value="1"/>
</dbReference>
<name>A0A3B0BTZ4_9FLAO</name>
<dbReference type="SUPFAM" id="SSF102829">
    <property type="entry name" value="Cell division protein ZapA-like"/>
    <property type="match status" value="1"/>
</dbReference>
<evidence type="ECO:0000313" key="1">
    <source>
        <dbReference type="EMBL" id="RKN76773.1"/>
    </source>
</evidence>
<keyword evidence="2" id="KW-1185">Reference proteome</keyword>
<comment type="caution">
    <text evidence="1">The sequence shown here is derived from an EMBL/GenBank/DDBJ whole genome shotgun (WGS) entry which is preliminary data.</text>
</comment>
<dbReference type="GO" id="GO:0051301">
    <property type="term" value="P:cell division"/>
    <property type="evidence" value="ECO:0007669"/>
    <property type="project" value="UniProtKB-KW"/>
</dbReference>
<proteinExistence type="predicted"/>
<sequence>MQERLKIKLSIADRVYPLTIDPSQEEGLRKAAKNIEQLAKKFEQNYAVRDKQDVLAMCALQFASKIEQGGIDQSEGTKKAKERLRALDDLVNSKLSLK</sequence>
<accession>A0A3B0BTZ4</accession>
<dbReference type="EMBL" id="RBCJ01000006">
    <property type="protein sequence ID" value="RKN76773.1"/>
    <property type="molecule type" value="Genomic_DNA"/>
</dbReference>
<dbReference type="RefSeq" id="WP_120714120.1">
    <property type="nucleotide sequence ID" value="NZ_RBCJ01000006.1"/>
</dbReference>
<evidence type="ECO:0000313" key="2">
    <source>
        <dbReference type="Proteomes" id="UP000276603"/>
    </source>
</evidence>
<dbReference type="InterPro" id="IPR007838">
    <property type="entry name" value="Cell_div_ZapA-like"/>
</dbReference>
<dbReference type="InterPro" id="IPR036192">
    <property type="entry name" value="Cell_div_ZapA-like_sf"/>
</dbReference>
<reference evidence="1 2" key="1">
    <citation type="submission" date="2018-10" db="EMBL/GenBank/DDBJ databases">
        <title>Ulvibacterium marinum gen. nov., sp. nov., a novel marine bacterium of the family Flavobacteriaceae, isolated from a culture of the green alga Ulva prolifera.</title>
        <authorList>
            <person name="Zhang Z."/>
        </authorList>
    </citation>
    <scope>NUCLEOTIDE SEQUENCE [LARGE SCALE GENOMIC DNA]</scope>
    <source>
        <strain evidence="1 2">CCMM003</strain>
    </source>
</reference>
<keyword evidence="1" id="KW-0131">Cell cycle</keyword>